<organism evidence="2 3">
    <name type="scientific">Clostridium chauvoei</name>
    <dbReference type="NCBI Taxonomy" id="46867"/>
    <lineage>
        <taxon>Bacteria</taxon>
        <taxon>Bacillati</taxon>
        <taxon>Bacillota</taxon>
        <taxon>Clostridia</taxon>
        <taxon>Eubacteriales</taxon>
        <taxon>Clostridiaceae</taxon>
        <taxon>Clostridium</taxon>
    </lineage>
</organism>
<accession>A0ABD4RI31</accession>
<dbReference type="RefSeq" id="WP_021875949.1">
    <property type="nucleotide sequence ID" value="NZ_CP018624.1"/>
</dbReference>
<evidence type="ECO:0000313" key="2">
    <source>
        <dbReference type="EMBL" id="MBX7290915.1"/>
    </source>
</evidence>
<sequence length="385" mass="43920">MAKKFKLLSYLIVSILVLSPISKIMADTNIKDSTFTTEEIKILDNSLDCGTSEEVKTEFKGLLEKLFADRNAAIVCGDCELLKNFYDLNIKVSLWAYESEAKKTQYLINWSEKQSVQFKDLKSTVKIRKVVEKEPNVFGIICDVATDFNYSYLDTPDLLNHFRLGTNHYLNLKKDGDRYIITKEWYTDPFADSLDMDNIKSDEIKDYIVSKIAPDFNPNERLKNAINYAHTYCGVSENEEFTFKYNSKYKNHNPDGGDCANFASQILHEGGGFKKNGAWNYAGNDGTKAWLNAQGFKNYMLGSGRASYIAKGSYNQIYKAAFNMRPGDFVAYEKKGRITHISTVTGFDSKGYPLVTCHNTDRLLVPYDLGWSNSNIKFHLIHVHY</sequence>
<proteinExistence type="predicted"/>
<gene>
    <name evidence="2" type="ORF">K4H94_07645</name>
</gene>
<dbReference type="Proteomes" id="UP000775179">
    <property type="component" value="Unassembled WGS sequence"/>
</dbReference>
<feature type="domain" description="Putative amidase" evidence="1">
    <location>
        <begin position="223"/>
        <end position="381"/>
    </location>
</feature>
<dbReference type="AlphaFoldDB" id="A0ABD4RI31"/>
<dbReference type="EMBL" id="JAIFTX010000014">
    <property type="protein sequence ID" value="MBX7290915.1"/>
    <property type="molecule type" value="Genomic_DNA"/>
</dbReference>
<dbReference type="InterPro" id="IPR024301">
    <property type="entry name" value="Amidase_6"/>
</dbReference>
<name>A0ABD4RI31_9CLOT</name>
<dbReference type="Pfam" id="PF12671">
    <property type="entry name" value="Amidase_6"/>
    <property type="match status" value="1"/>
</dbReference>
<evidence type="ECO:0000259" key="1">
    <source>
        <dbReference type="Pfam" id="PF12671"/>
    </source>
</evidence>
<dbReference type="PANTHER" id="PTHR40032:SF1">
    <property type="entry name" value="EXPORTED PROTEIN"/>
    <property type="match status" value="1"/>
</dbReference>
<reference evidence="2 3" key="1">
    <citation type="submission" date="2021-08" db="EMBL/GenBank/DDBJ databases">
        <title>Genome sequence analysis of Clostridium chauvoei strains of European origin and evaluation of typing options for outbreak investigations.</title>
        <authorList>
            <person name="Abdel-Glil M."/>
            <person name="Thomas P."/>
            <person name="Seyboldt C."/>
        </authorList>
    </citation>
    <scope>NUCLEOTIDE SEQUENCE [LARGE SCALE GENOMIC DNA]</scope>
    <source>
        <strain evidence="2 3">S0260-09</strain>
    </source>
</reference>
<comment type="caution">
    <text evidence="2">The sequence shown here is derived from an EMBL/GenBank/DDBJ whole genome shotgun (WGS) entry which is preliminary data.</text>
</comment>
<protein>
    <submittedName>
        <fullName evidence="2">Amidase domain-containing protein</fullName>
    </submittedName>
</protein>
<dbReference type="PANTHER" id="PTHR40032">
    <property type="entry name" value="EXPORTED PROTEIN-RELATED"/>
    <property type="match status" value="1"/>
</dbReference>
<dbReference type="KEGG" id="cchv:BTM20_08740"/>
<dbReference type="GeneID" id="66301958"/>
<evidence type="ECO:0000313" key="3">
    <source>
        <dbReference type="Proteomes" id="UP000775179"/>
    </source>
</evidence>